<feature type="compositionally biased region" description="Low complexity" evidence="1">
    <location>
        <begin position="154"/>
        <end position="195"/>
    </location>
</feature>
<name>A0ABU3EUJ0_9ENTE</name>
<evidence type="ECO:0008006" key="4">
    <source>
        <dbReference type="Google" id="ProtNLM"/>
    </source>
</evidence>
<organism evidence="2 3">
    <name type="scientific">Enterococcus hulanensis</name>
    <dbReference type="NCBI Taxonomy" id="2559929"/>
    <lineage>
        <taxon>Bacteria</taxon>
        <taxon>Bacillati</taxon>
        <taxon>Bacillota</taxon>
        <taxon>Bacilli</taxon>
        <taxon>Lactobacillales</taxon>
        <taxon>Enterococcaceae</taxon>
        <taxon>Enterococcus</taxon>
    </lineage>
</organism>
<dbReference type="Proteomes" id="UP001252875">
    <property type="component" value="Unassembled WGS sequence"/>
</dbReference>
<dbReference type="InterPro" id="IPR013320">
    <property type="entry name" value="ConA-like_dom_sf"/>
</dbReference>
<evidence type="ECO:0000313" key="2">
    <source>
        <dbReference type="EMBL" id="MDT2598523.1"/>
    </source>
</evidence>
<evidence type="ECO:0000313" key="3">
    <source>
        <dbReference type="Proteomes" id="UP001252875"/>
    </source>
</evidence>
<dbReference type="RefSeq" id="WP_311821190.1">
    <property type="nucleotide sequence ID" value="NZ_JARPYF010000001.1"/>
</dbReference>
<protein>
    <recommendedName>
        <fullName evidence="4">WxL domain-containing protein</fullName>
    </recommendedName>
</protein>
<dbReference type="SUPFAM" id="SSF49899">
    <property type="entry name" value="Concanavalin A-like lectins/glucanases"/>
    <property type="match status" value="1"/>
</dbReference>
<reference evidence="2 3" key="1">
    <citation type="submission" date="2023-03" db="EMBL/GenBank/DDBJ databases">
        <authorList>
            <person name="Shen W."/>
            <person name="Cai J."/>
        </authorList>
    </citation>
    <scope>NUCLEOTIDE SEQUENCE [LARGE SCALE GENOMIC DNA]</scope>
    <source>
        <strain evidence="2 3">D6-4</strain>
    </source>
</reference>
<sequence>MKNSNWKKGISSWMIVVLIASIFFSFFGRMVYAEIPSGSIQQFTSDEIDLNFIQKDIQQEKVSWQILIHSKNSEIKKIKLKITDDTGKVITTVRDGANIINAADDGLILPASLEKVSFDTNSNAGFHIEVFTSKKDDGEDFTHAGSTEIKYQNTLTSSTLETDESTGTTEQQSVSEENESTSSSAEAATSTLPSSEENRIKPQMSIAAGPSVQVTGNPQVPKGAILLDGIFQSKPNAVGNSGSSGVNTIQSPEVNNGMPYSEVSLGGSKNWLSIWSNAQYRLNFSKSFHGRTYINFGQSGQNADGLAFVMQNAGPEALTSANNDADGQNLGVYGGTNAYRDSLIGPVKTPESFAIKQSVAVEFDLYTNNSGKTIYDKENTEIPHMAYSFPGNLHLGYKSDNLLGGDLWADGNKAIVRHQSSRKLNGVVGDNIRDNTWYEFRYDFDETSKAFSYYLKNPVTGASTAPVTIPWNDLSRELNLSASNNKAYWGFTGSNGAANGQVKFVFTQVPVDLSANTENDVLSNGASIVDKENHDTYVPGMPAGNANTPVQFRTKFSVQQGEAALMINEWKTIVNPQAFDLSKGVSEVTATIGGTKITGTANINAATGEINVTFPNLKVSPGQQVNMEYSAVPIKKGQVEKSSFTSRVLTKEIGNGTAGDFMSNQVVFWIKANQPPVLSNLSATKPTFTDFIDAYQFKFNYKDEDSDVLTYRVWINGKEYLTNQHLIGTPTDQLFQTNNKTTIDLLKSDTVFKVGENTLKVELSDGQNPAVIQETRFMIDGYYGFEELSGAFTWSYARANLPEEEKPMPRDGDMKIKIRDTRGNNSSNTSKVAFSAKSGNELLTTEQFYFDNQNLDSLSFPINKEVIYSKDQGLLLKMDNSHPAEKAAGTATWTILDAP</sequence>
<feature type="region of interest" description="Disordered" evidence="1">
    <location>
        <begin position="152"/>
        <end position="200"/>
    </location>
</feature>
<proteinExistence type="predicted"/>
<evidence type="ECO:0000256" key="1">
    <source>
        <dbReference type="SAM" id="MobiDB-lite"/>
    </source>
</evidence>
<comment type="caution">
    <text evidence="2">The sequence shown here is derived from an EMBL/GenBank/DDBJ whole genome shotgun (WGS) entry which is preliminary data.</text>
</comment>
<accession>A0ABU3EUJ0</accession>
<gene>
    <name evidence="2" type="ORF">P7D85_01980</name>
</gene>
<dbReference type="Gene3D" id="2.60.120.200">
    <property type="match status" value="1"/>
</dbReference>
<keyword evidence="3" id="KW-1185">Reference proteome</keyword>
<dbReference type="EMBL" id="JARPYI010000001">
    <property type="protein sequence ID" value="MDT2598523.1"/>
    <property type="molecule type" value="Genomic_DNA"/>
</dbReference>